<gene>
    <name evidence="3" type="ORF">TU94_00180</name>
</gene>
<feature type="domain" description="Multidrug resistance protein MdtA-like C-terminal permuted SH3" evidence="2">
    <location>
        <begin position="163"/>
        <end position="216"/>
    </location>
</feature>
<dbReference type="PATRIC" id="fig|477245.3.peg.52"/>
<dbReference type="HOGENOM" id="CLU_1204222_0_0_11"/>
<dbReference type="OrthoDB" id="4401807at2"/>
<dbReference type="AlphaFoldDB" id="A0A0C5FUT2"/>
<dbReference type="Pfam" id="PF25967">
    <property type="entry name" value="RND-MFP_C"/>
    <property type="match status" value="1"/>
</dbReference>
<dbReference type="STRING" id="477245.TU94_00180"/>
<name>A0A0C5FUT2_9ACTN</name>
<evidence type="ECO:0000259" key="2">
    <source>
        <dbReference type="Pfam" id="PF25967"/>
    </source>
</evidence>
<evidence type="ECO:0000256" key="1">
    <source>
        <dbReference type="SAM" id="MobiDB-lite"/>
    </source>
</evidence>
<evidence type="ECO:0000313" key="3">
    <source>
        <dbReference type="EMBL" id="AJP00210.1"/>
    </source>
</evidence>
<keyword evidence="4" id="KW-1185">Reference proteome</keyword>
<proteinExistence type="predicted"/>
<dbReference type="RefSeq" id="WP_044377966.1">
    <property type="nucleotide sequence ID" value="NZ_CP010849.1"/>
</dbReference>
<dbReference type="KEGG" id="scw:TU94_00180"/>
<feature type="region of interest" description="Disordered" evidence="1">
    <location>
        <begin position="210"/>
        <end position="230"/>
    </location>
</feature>
<dbReference type="Proteomes" id="UP000032234">
    <property type="component" value="Chromosome"/>
</dbReference>
<dbReference type="EMBL" id="CP010849">
    <property type="protein sequence ID" value="AJP00210.1"/>
    <property type="molecule type" value="Genomic_DNA"/>
</dbReference>
<organism evidence="3 4">
    <name type="scientific">Streptomyces cyaneogriseus subsp. noncyanogenus</name>
    <dbReference type="NCBI Taxonomy" id="477245"/>
    <lineage>
        <taxon>Bacteria</taxon>
        <taxon>Bacillati</taxon>
        <taxon>Actinomycetota</taxon>
        <taxon>Actinomycetes</taxon>
        <taxon>Kitasatosporales</taxon>
        <taxon>Streptomycetaceae</taxon>
        <taxon>Streptomyces</taxon>
    </lineage>
</organism>
<dbReference type="InterPro" id="IPR058627">
    <property type="entry name" value="MdtA-like_C"/>
</dbReference>
<accession>A0A0C5FUT2</accession>
<protein>
    <recommendedName>
        <fullName evidence="2">Multidrug resistance protein MdtA-like C-terminal permuted SH3 domain-containing protein</fullName>
    </recommendedName>
</protein>
<sequence>MTGRSHRFPRIAGAGLLLLVGSFAGGWVGQQASADGDADLRTQQPLSVPTARHVTAERGSVQAVVVLDATVVAADSGASQSLKQSSLVEAQIRPEQLARFSSLPSTGKAKVDGGPATTDCRLSALITGEGSDILPRIRCTLPQPVAYPGVRAHLALSAGQVHNVVVLPLSAVDGSSKRGMVHLVQGGTSRPQTVELGLRDGVNVEISSGLEAGDTVLDPPPSLFASDDQK</sequence>
<reference evidence="3 4" key="1">
    <citation type="submission" date="2015-02" db="EMBL/GenBank/DDBJ databases">
        <title>Genome sequence of thermotolerant Streptomyces cyaneogriseus subsp. Noncyanogenus NMWT1, the producer of nematocidal antibiotics nemadectin.</title>
        <authorList>
            <person name="Wang H."/>
            <person name="Li C."/>
            <person name="Xiang W."/>
            <person name="Wang X."/>
        </authorList>
    </citation>
    <scope>NUCLEOTIDE SEQUENCE [LARGE SCALE GENOMIC DNA]</scope>
    <source>
        <strain evidence="3 4">NMWT 1</strain>
    </source>
</reference>
<dbReference type="Gene3D" id="2.40.420.20">
    <property type="match status" value="1"/>
</dbReference>
<evidence type="ECO:0000313" key="4">
    <source>
        <dbReference type="Proteomes" id="UP000032234"/>
    </source>
</evidence>